<dbReference type="EC" id="2.7.13.3" evidence="2"/>
<keyword evidence="6" id="KW-0812">Transmembrane</keyword>
<feature type="chain" id="PRO_5006839466" description="histidine kinase" evidence="7">
    <location>
        <begin position="20"/>
        <end position="892"/>
    </location>
</feature>
<dbReference type="Proteomes" id="UP000069015">
    <property type="component" value="Chromosome 1"/>
</dbReference>
<dbReference type="InterPro" id="IPR013783">
    <property type="entry name" value="Ig-like_fold"/>
</dbReference>
<evidence type="ECO:0000256" key="3">
    <source>
        <dbReference type="ARBA" id="ARBA00022679"/>
    </source>
</evidence>
<keyword evidence="5" id="KW-0902">Two-component regulatory system</keyword>
<dbReference type="EMBL" id="CP013611">
    <property type="protein sequence ID" value="ALU41928.1"/>
    <property type="molecule type" value="Genomic_DNA"/>
</dbReference>
<gene>
    <name evidence="9" type="ORF">AT705_02680</name>
</gene>
<evidence type="ECO:0000256" key="1">
    <source>
        <dbReference type="ARBA" id="ARBA00000085"/>
    </source>
</evidence>
<keyword evidence="6" id="KW-1133">Transmembrane helix</keyword>
<feature type="transmembrane region" description="Helical" evidence="6">
    <location>
        <begin position="659"/>
        <end position="681"/>
    </location>
</feature>
<keyword evidence="7" id="KW-0732">Signal</keyword>
<dbReference type="Gene3D" id="2.130.10.10">
    <property type="entry name" value="YVTN repeat-like/Quinoprotein amine dehydrogenase"/>
    <property type="match status" value="2"/>
</dbReference>
<dbReference type="GO" id="GO:0004673">
    <property type="term" value="F:protein histidine kinase activity"/>
    <property type="evidence" value="ECO:0007669"/>
    <property type="project" value="UniProtKB-EC"/>
</dbReference>
<dbReference type="PANTHER" id="PTHR24421:SF10">
    <property type="entry name" value="NITRATE_NITRITE SENSOR PROTEIN NARQ"/>
    <property type="match status" value="1"/>
</dbReference>
<dbReference type="KEGG" id="prr:AT705_02680"/>
<dbReference type="InterPro" id="IPR050482">
    <property type="entry name" value="Sensor_HK_TwoCompSys"/>
</dbReference>
<dbReference type="AlphaFoldDB" id="A0A0U3HLZ5"/>
<keyword evidence="6" id="KW-0472">Membrane</keyword>
<dbReference type="Gene3D" id="2.60.40.10">
    <property type="entry name" value="Immunoglobulins"/>
    <property type="match status" value="1"/>
</dbReference>
<reference evidence="9 10" key="1">
    <citation type="submission" date="2015-12" db="EMBL/GenBank/DDBJ databases">
        <title>Complete genome sequence of Pseudoalteromonas rubra SCSIO 6842, harboring a conjugative plasmid.</title>
        <authorList>
            <person name="Li B."/>
            <person name="Wang X."/>
        </authorList>
    </citation>
    <scope>NUCLEOTIDE SEQUENCE [LARGE SCALE GENOMIC DNA]</scope>
    <source>
        <strain evidence="9 10">SCSIO 6842</strain>
    </source>
</reference>
<name>A0A0U3HLZ5_9GAMM</name>
<comment type="catalytic activity">
    <reaction evidence="1">
        <text>ATP + protein L-histidine = ADP + protein N-phospho-L-histidine.</text>
        <dbReference type="EC" id="2.7.13.3"/>
    </reaction>
</comment>
<evidence type="ECO:0000256" key="4">
    <source>
        <dbReference type="ARBA" id="ARBA00022777"/>
    </source>
</evidence>
<evidence type="ECO:0000313" key="10">
    <source>
        <dbReference type="Proteomes" id="UP000069015"/>
    </source>
</evidence>
<evidence type="ECO:0000259" key="8">
    <source>
        <dbReference type="SMART" id="SM00387"/>
    </source>
</evidence>
<evidence type="ECO:0000256" key="2">
    <source>
        <dbReference type="ARBA" id="ARBA00012438"/>
    </source>
</evidence>
<dbReference type="InterPro" id="IPR003594">
    <property type="entry name" value="HATPase_dom"/>
</dbReference>
<evidence type="ECO:0000313" key="9">
    <source>
        <dbReference type="EMBL" id="ALU41928.1"/>
    </source>
</evidence>
<dbReference type="PANTHER" id="PTHR24421">
    <property type="entry name" value="NITRATE/NITRITE SENSOR PROTEIN NARX-RELATED"/>
    <property type="match status" value="1"/>
</dbReference>
<dbReference type="GO" id="GO:0000160">
    <property type="term" value="P:phosphorelay signal transduction system"/>
    <property type="evidence" value="ECO:0007669"/>
    <property type="project" value="UniProtKB-KW"/>
</dbReference>
<accession>A0A0U3HLZ5</accession>
<dbReference type="InterPro" id="IPR036890">
    <property type="entry name" value="HATPase_C_sf"/>
</dbReference>
<dbReference type="SUPFAM" id="SSF55874">
    <property type="entry name" value="ATPase domain of HSP90 chaperone/DNA topoisomerase II/histidine kinase"/>
    <property type="match status" value="1"/>
</dbReference>
<organism evidence="9 10">
    <name type="scientific">Pseudoalteromonas rubra</name>
    <dbReference type="NCBI Taxonomy" id="43658"/>
    <lineage>
        <taxon>Bacteria</taxon>
        <taxon>Pseudomonadati</taxon>
        <taxon>Pseudomonadota</taxon>
        <taxon>Gammaproteobacteria</taxon>
        <taxon>Alteromonadales</taxon>
        <taxon>Pseudoalteromonadaceae</taxon>
        <taxon>Pseudoalteromonas</taxon>
    </lineage>
</organism>
<sequence length="892" mass="100359">MFSARITLLALALHGGAAALEVEHLSSVAQDSRDYVYFPSHEGLLRYDGEHLLNLSVFSALPPGLARDIEISDTDIAYVLYNSGLVWAIDLRSLEARLFAETSATNIAITHDSLFTQEPNRVLEYKLRTGEYAIRLSGKSEIIDLESGYGNVYALANDGLYQFQKGMSTNVVSQTVEVGDIDVTPHGAVYFANDHLGYYSSLQGTVHTNDSIKRAENLTYIAPYFVYYTEGDSVNEASLTTLERTRTQVNSTRKTYLSLFADSKQQLWGLNINEFGIVEGSSRATTLTIGSPYNILERVNNSWWVGTTKGVYNDGKPVDWLNDQIGTDFEVTAFSTFAGYLIVSTNDGAYSVDVAKRVVEPIFEGYVINSTVIDEQLYLATDESGIVRFNSKLEYDDFHIINSMLISNEILNVTEIDNYLYISTAAGLVRANEPNSVFHEYQGQSKVTDVAKLNSDIYMATYGDGLYRKDGDGWLKVPSPKYIKEIVEAQNKIYLLTNNGIHFLEANKFATQLVRETQDHAFMIGSVRLVGERIYAVSDSAFLELTDFREFELDAPIVSYVKSPNGITLGGDSLTLDEDGWLDIAVSNLQYAYNERVKYEYRFNGGEWLALHSPMLQLNELAPDRYVVEFRQRLGEAWSEPVTYRFEIKSAWYNSPTAITVYITLVVSILLAAGLYVHFWIQSFHRVYRQNREKLQRSNLTHAAMLAEQARVLCSGDDTMLTEGLVKLDKVLELLEPIAHNGPYLGDQKLKSGLDLLQVQSNLQAKIKVHFDVTLGRLKMDKELENNVYSVVYHALHNAILHSEGTFVKVNIHKLKNQLEVCIEDDGIGIPLKSRLHFGEGLYTMRDIAKALNIKLRIKTGKKGTSISMMFPLIEPECPTKDEIQRDMLAKM</sequence>
<proteinExistence type="predicted"/>
<keyword evidence="3" id="KW-0808">Transferase</keyword>
<dbReference type="RefSeq" id="WP_058795376.1">
    <property type="nucleotide sequence ID" value="NZ_CP013611.1"/>
</dbReference>
<evidence type="ECO:0000256" key="6">
    <source>
        <dbReference type="SAM" id="Phobius"/>
    </source>
</evidence>
<evidence type="ECO:0000256" key="7">
    <source>
        <dbReference type="SAM" id="SignalP"/>
    </source>
</evidence>
<feature type="signal peptide" evidence="7">
    <location>
        <begin position="1"/>
        <end position="19"/>
    </location>
</feature>
<dbReference type="SMART" id="SM00387">
    <property type="entry name" value="HATPase_c"/>
    <property type="match status" value="1"/>
</dbReference>
<dbReference type="InterPro" id="IPR015943">
    <property type="entry name" value="WD40/YVTN_repeat-like_dom_sf"/>
</dbReference>
<feature type="domain" description="Histidine kinase/HSP90-like ATPase" evidence="8">
    <location>
        <begin position="783"/>
        <end position="875"/>
    </location>
</feature>
<dbReference type="Gene3D" id="3.30.565.10">
    <property type="entry name" value="Histidine kinase-like ATPase, C-terminal domain"/>
    <property type="match status" value="1"/>
</dbReference>
<protein>
    <recommendedName>
        <fullName evidence="2">histidine kinase</fullName>
        <ecNumber evidence="2">2.7.13.3</ecNumber>
    </recommendedName>
</protein>
<dbReference type="Pfam" id="PF02518">
    <property type="entry name" value="HATPase_c"/>
    <property type="match status" value="1"/>
</dbReference>
<evidence type="ECO:0000256" key="5">
    <source>
        <dbReference type="ARBA" id="ARBA00023012"/>
    </source>
</evidence>
<keyword evidence="4" id="KW-0418">Kinase</keyword>